<dbReference type="InterPro" id="IPR009057">
    <property type="entry name" value="Homeodomain-like_sf"/>
</dbReference>
<dbReference type="OrthoDB" id="9813413at2"/>
<dbReference type="Pfam" id="PF12833">
    <property type="entry name" value="HTH_18"/>
    <property type="match status" value="1"/>
</dbReference>
<evidence type="ECO:0000313" key="5">
    <source>
        <dbReference type="EMBL" id="RXS93075.1"/>
    </source>
</evidence>
<proteinExistence type="predicted"/>
<evidence type="ECO:0000259" key="4">
    <source>
        <dbReference type="PROSITE" id="PS01124"/>
    </source>
</evidence>
<gene>
    <name evidence="5" type="ORF">ESZ00_19355</name>
</gene>
<dbReference type="Pfam" id="PF12852">
    <property type="entry name" value="Cupin_6"/>
    <property type="match status" value="1"/>
</dbReference>
<reference evidence="5 6" key="1">
    <citation type="journal article" date="2016" name="Int. J. Syst. Evol. Microbiol.">
        <title>Acidipila dinghuensis sp. nov., an acidobacterium isolated from forest soil.</title>
        <authorList>
            <person name="Jiang Y.W."/>
            <person name="Wang J."/>
            <person name="Chen M.H."/>
            <person name="Lv Y.Y."/>
            <person name="Qiu L.H."/>
        </authorList>
    </citation>
    <scope>NUCLEOTIDE SEQUENCE [LARGE SCALE GENOMIC DNA]</scope>
    <source>
        <strain evidence="5 6">DHOF10</strain>
    </source>
</reference>
<dbReference type="InterPro" id="IPR018060">
    <property type="entry name" value="HTH_AraC"/>
</dbReference>
<evidence type="ECO:0000313" key="6">
    <source>
        <dbReference type="Proteomes" id="UP000290253"/>
    </source>
</evidence>
<dbReference type="AlphaFoldDB" id="A0A4Q1S861"/>
<dbReference type="PANTHER" id="PTHR46796">
    <property type="entry name" value="HTH-TYPE TRANSCRIPTIONAL ACTIVATOR RHAS-RELATED"/>
    <property type="match status" value="1"/>
</dbReference>
<dbReference type="InterPro" id="IPR020449">
    <property type="entry name" value="Tscrpt_reg_AraC-type_HTH"/>
</dbReference>
<dbReference type="Proteomes" id="UP000290253">
    <property type="component" value="Unassembled WGS sequence"/>
</dbReference>
<evidence type="ECO:0000256" key="2">
    <source>
        <dbReference type="ARBA" id="ARBA00023125"/>
    </source>
</evidence>
<dbReference type="Gene3D" id="1.10.10.60">
    <property type="entry name" value="Homeodomain-like"/>
    <property type="match status" value="2"/>
</dbReference>
<dbReference type="SMART" id="SM00342">
    <property type="entry name" value="HTH_ARAC"/>
    <property type="match status" value="1"/>
</dbReference>
<dbReference type="InterPro" id="IPR050204">
    <property type="entry name" value="AraC_XylS_family_regulators"/>
</dbReference>
<name>A0A4Q1S861_9BACT</name>
<dbReference type="GO" id="GO:0043565">
    <property type="term" value="F:sequence-specific DNA binding"/>
    <property type="evidence" value="ECO:0007669"/>
    <property type="project" value="InterPro"/>
</dbReference>
<dbReference type="InterPro" id="IPR018062">
    <property type="entry name" value="HTH_AraC-typ_CS"/>
</dbReference>
<sequence length="363" mass="39950">MCIESICSIHYRGVDFFCVGRELLVSPNVLSIRPNKEAAVDPITDIFRTMQVTAFGLHRLEATAPWGIKQENQAVEKVTPSPKMPPTDLAHFAMLSCGNCWLSVEGIPEPIPLTGGDCFLLAKGTSIVLRDSPRTRPKGTFREIGARANNHVAHYGGGGTPTTIVCGSLSFDRARLKPITQLLPHFILIKADQARTLALHITLQALASEMAQQAPGAEVVATRLAEVLFIQILRAHIAWGPERKKGWLRAIFDPQVGAALSAVHDNVSKPWTVESLAAAAGMSRSAFAVRFKELLGQTPLEYVIEWRMQKAMQLLQQRDKKLIDVARSVGYESDAAFSKAFKRVVGANPGEYLKRSYQNRSRV</sequence>
<keyword evidence="1" id="KW-0805">Transcription regulation</keyword>
<dbReference type="PRINTS" id="PR00032">
    <property type="entry name" value="HTHARAC"/>
</dbReference>
<feature type="domain" description="HTH araC/xylS-type" evidence="4">
    <location>
        <begin position="257"/>
        <end position="355"/>
    </location>
</feature>
<dbReference type="SUPFAM" id="SSF46689">
    <property type="entry name" value="Homeodomain-like"/>
    <property type="match status" value="2"/>
</dbReference>
<evidence type="ECO:0000256" key="3">
    <source>
        <dbReference type="ARBA" id="ARBA00023163"/>
    </source>
</evidence>
<dbReference type="PROSITE" id="PS01124">
    <property type="entry name" value="HTH_ARAC_FAMILY_2"/>
    <property type="match status" value="1"/>
</dbReference>
<evidence type="ECO:0000256" key="1">
    <source>
        <dbReference type="ARBA" id="ARBA00023015"/>
    </source>
</evidence>
<keyword evidence="6" id="KW-1185">Reference proteome</keyword>
<keyword evidence="3" id="KW-0804">Transcription</keyword>
<accession>A0A4Q1S861</accession>
<dbReference type="GO" id="GO:0003700">
    <property type="term" value="F:DNA-binding transcription factor activity"/>
    <property type="evidence" value="ECO:0007669"/>
    <property type="project" value="InterPro"/>
</dbReference>
<comment type="caution">
    <text evidence="5">The sequence shown here is derived from an EMBL/GenBank/DDBJ whole genome shotgun (WGS) entry which is preliminary data.</text>
</comment>
<protein>
    <submittedName>
        <fullName evidence="5">AraC family transcriptional regulator</fullName>
    </submittedName>
</protein>
<dbReference type="EMBL" id="SDMK01000006">
    <property type="protein sequence ID" value="RXS93075.1"/>
    <property type="molecule type" value="Genomic_DNA"/>
</dbReference>
<dbReference type="PROSITE" id="PS00041">
    <property type="entry name" value="HTH_ARAC_FAMILY_1"/>
    <property type="match status" value="1"/>
</dbReference>
<organism evidence="5 6">
    <name type="scientific">Silvibacterium dinghuense</name>
    <dbReference type="NCBI Taxonomy" id="1560006"/>
    <lineage>
        <taxon>Bacteria</taxon>
        <taxon>Pseudomonadati</taxon>
        <taxon>Acidobacteriota</taxon>
        <taxon>Terriglobia</taxon>
        <taxon>Terriglobales</taxon>
        <taxon>Acidobacteriaceae</taxon>
        <taxon>Silvibacterium</taxon>
    </lineage>
</organism>
<keyword evidence="2" id="KW-0238">DNA-binding</keyword>
<dbReference type="InterPro" id="IPR032783">
    <property type="entry name" value="AraC_lig"/>
</dbReference>
<dbReference type="PANTHER" id="PTHR46796:SF7">
    <property type="entry name" value="ARAC FAMILY TRANSCRIPTIONAL REGULATOR"/>
    <property type="match status" value="1"/>
</dbReference>